<reference evidence="2" key="1">
    <citation type="submission" date="2022-07" db="EMBL/GenBank/DDBJ databases">
        <authorList>
            <person name="Trinca V."/>
            <person name="Uliana J.V.C."/>
            <person name="Torres T.T."/>
            <person name="Ward R.J."/>
            <person name="Monesi N."/>
        </authorList>
    </citation>
    <scope>NUCLEOTIDE SEQUENCE</scope>
    <source>
        <strain evidence="2">HSMRA1968</strain>
        <tissue evidence="2">Whole embryos</tissue>
    </source>
</reference>
<evidence type="ECO:0000256" key="1">
    <source>
        <dbReference type="SAM" id="SignalP"/>
    </source>
</evidence>
<protein>
    <recommendedName>
        <fullName evidence="4">Histidine-rich glycoprotein</fullName>
    </recommendedName>
</protein>
<name>A0A9Q0N2E2_9DIPT</name>
<dbReference type="Proteomes" id="UP001151699">
    <property type="component" value="Chromosome B"/>
</dbReference>
<accession>A0A9Q0N2E2</accession>
<comment type="caution">
    <text evidence="2">The sequence shown here is derived from an EMBL/GenBank/DDBJ whole genome shotgun (WGS) entry which is preliminary data.</text>
</comment>
<proteinExistence type="predicted"/>
<evidence type="ECO:0000313" key="3">
    <source>
        <dbReference type="Proteomes" id="UP001151699"/>
    </source>
</evidence>
<evidence type="ECO:0000313" key="2">
    <source>
        <dbReference type="EMBL" id="KAJ6642379.1"/>
    </source>
</evidence>
<feature type="chain" id="PRO_5040486397" description="Histidine-rich glycoprotein" evidence="1">
    <location>
        <begin position="23"/>
        <end position="114"/>
    </location>
</feature>
<organism evidence="2 3">
    <name type="scientific">Pseudolycoriella hygida</name>
    <dbReference type="NCBI Taxonomy" id="35572"/>
    <lineage>
        <taxon>Eukaryota</taxon>
        <taxon>Metazoa</taxon>
        <taxon>Ecdysozoa</taxon>
        <taxon>Arthropoda</taxon>
        <taxon>Hexapoda</taxon>
        <taxon>Insecta</taxon>
        <taxon>Pterygota</taxon>
        <taxon>Neoptera</taxon>
        <taxon>Endopterygota</taxon>
        <taxon>Diptera</taxon>
        <taxon>Nematocera</taxon>
        <taxon>Sciaroidea</taxon>
        <taxon>Sciaridae</taxon>
        <taxon>Pseudolycoriella</taxon>
    </lineage>
</organism>
<dbReference type="AlphaFoldDB" id="A0A9Q0N2E2"/>
<keyword evidence="3" id="KW-1185">Reference proteome</keyword>
<gene>
    <name evidence="2" type="ORF">Bhyg_07327</name>
</gene>
<feature type="signal peptide" evidence="1">
    <location>
        <begin position="1"/>
        <end position="22"/>
    </location>
</feature>
<dbReference type="EMBL" id="WJQU01000002">
    <property type="protein sequence ID" value="KAJ6642379.1"/>
    <property type="molecule type" value="Genomic_DNA"/>
</dbReference>
<keyword evidence="1" id="KW-0732">Signal</keyword>
<sequence>MELKIALLSTFLLILVIELSEGGYTKKKKIIIHIPVKQTHHKHTHTQIKTIHHHHKPTIFKEEKIIKQEVHKPVHIKEEIEHEHYHHHYKHDHPEEHHHIPELHHEHKHDHSFH</sequence>
<evidence type="ECO:0008006" key="4">
    <source>
        <dbReference type="Google" id="ProtNLM"/>
    </source>
</evidence>